<dbReference type="OrthoDB" id="3597702at2759"/>
<sequence length="276" mass="27497">MSLNSVFLEQNCNYALKNCNFAGVEGESCASEFCNGFPSTSGTCPQIGLDPQNCCGSDNPSSCLETWVHGSGGGGGGDASSNPCASVVGIILACSSASPALFPSQTIYDSGPGATALAGCLCYDSDGTYDPDALDGYASECVASGEAAHPTYFPYASRLNGFCSINGPANAAPSTTAPQPSSSVPQTHATTTSPVQVLTTSSAPKTSASSVLESNTSNGPVSTASSHQNSGPLTPVTLPSGNSGSASSVTPGPASTNTLQAGTILLLGISVLFNFY</sequence>
<feature type="compositionally biased region" description="Polar residues" evidence="1">
    <location>
        <begin position="184"/>
        <end position="198"/>
    </location>
</feature>
<feature type="compositionally biased region" description="Low complexity" evidence="1">
    <location>
        <begin position="172"/>
        <end position="183"/>
    </location>
</feature>
<feature type="non-terminal residue" evidence="2">
    <location>
        <position position="276"/>
    </location>
</feature>
<proteinExistence type="predicted"/>
<feature type="non-terminal residue" evidence="2">
    <location>
        <position position="1"/>
    </location>
</feature>
<protein>
    <submittedName>
        <fullName evidence="2">Uncharacterized protein</fullName>
    </submittedName>
</protein>
<feature type="region of interest" description="Disordered" evidence="1">
    <location>
        <begin position="172"/>
        <end position="254"/>
    </location>
</feature>
<reference evidence="2 3" key="1">
    <citation type="submission" date="2018-05" db="EMBL/GenBank/DDBJ databases">
        <title>Draft genome sequence of Scytalidium lignicola DSM 105466, a ubiquitous saprotrophic fungus.</title>
        <authorList>
            <person name="Buettner E."/>
            <person name="Gebauer A.M."/>
            <person name="Hofrichter M."/>
            <person name="Liers C."/>
            <person name="Kellner H."/>
        </authorList>
    </citation>
    <scope>NUCLEOTIDE SEQUENCE [LARGE SCALE GENOMIC DNA]</scope>
    <source>
        <strain evidence="2 3">DSM 105466</strain>
    </source>
</reference>
<dbReference type="OMA" id="SAHPTIW"/>
<evidence type="ECO:0000313" key="3">
    <source>
        <dbReference type="Proteomes" id="UP000258309"/>
    </source>
</evidence>
<name>A0A3E2GZR9_SCYLI</name>
<dbReference type="AlphaFoldDB" id="A0A3E2GZR9"/>
<evidence type="ECO:0000313" key="2">
    <source>
        <dbReference type="EMBL" id="RFU26591.1"/>
    </source>
</evidence>
<dbReference type="Proteomes" id="UP000258309">
    <property type="component" value="Unassembled WGS sequence"/>
</dbReference>
<dbReference type="EMBL" id="NCSJ02000253">
    <property type="protein sequence ID" value="RFU26591.1"/>
    <property type="molecule type" value="Genomic_DNA"/>
</dbReference>
<organism evidence="2 3">
    <name type="scientific">Scytalidium lignicola</name>
    <name type="common">Hyphomycete</name>
    <dbReference type="NCBI Taxonomy" id="5539"/>
    <lineage>
        <taxon>Eukaryota</taxon>
        <taxon>Fungi</taxon>
        <taxon>Dikarya</taxon>
        <taxon>Ascomycota</taxon>
        <taxon>Pezizomycotina</taxon>
        <taxon>Leotiomycetes</taxon>
        <taxon>Leotiomycetes incertae sedis</taxon>
        <taxon>Scytalidium</taxon>
    </lineage>
</organism>
<keyword evidence="3" id="KW-1185">Reference proteome</keyword>
<accession>A0A3E2GZR9</accession>
<feature type="compositionally biased region" description="Low complexity" evidence="1">
    <location>
        <begin position="199"/>
        <end position="210"/>
    </location>
</feature>
<feature type="compositionally biased region" description="Polar residues" evidence="1">
    <location>
        <begin position="211"/>
        <end position="254"/>
    </location>
</feature>
<comment type="caution">
    <text evidence="2">The sequence shown here is derived from an EMBL/GenBank/DDBJ whole genome shotgun (WGS) entry which is preliminary data.</text>
</comment>
<evidence type="ECO:0000256" key="1">
    <source>
        <dbReference type="SAM" id="MobiDB-lite"/>
    </source>
</evidence>
<gene>
    <name evidence="2" type="ORF">B7463_g9749</name>
</gene>